<evidence type="ECO:0000313" key="2">
    <source>
        <dbReference type="Proteomes" id="UP000462055"/>
    </source>
</evidence>
<dbReference type="RefSeq" id="WP_160573599.1">
    <property type="nucleotide sequence ID" value="NZ_WBMS02000008.1"/>
</dbReference>
<dbReference type="AlphaFoldDB" id="A0A6I4MEW9"/>
<proteinExistence type="predicted"/>
<reference evidence="1" key="1">
    <citation type="submission" date="2019-12" db="EMBL/GenBank/DDBJ databases">
        <title>Actinomadura physcomitrii sp. nov., a novel actinomycete isolated from moss [Physcomitrium sphaericum (Ludw) Fuernr].</title>
        <authorList>
            <person name="Zhuang X."/>
        </authorList>
    </citation>
    <scope>NUCLEOTIDE SEQUENCE [LARGE SCALE GENOMIC DNA]</scope>
    <source>
        <strain evidence="1">LD22</strain>
    </source>
</reference>
<keyword evidence="2" id="KW-1185">Reference proteome</keyword>
<accession>A0A6I4MEW9</accession>
<dbReference type="Proteomes" id="UP000462055">
    <property type="component" value="Unassembled WGS sequence"/>
</dbReference>
<organism evidence="1 2">
    <name type="scientific">Actinomadura physcomitrii</name>
    <dbReference type="NCBI Taxonomy" id="2650748"/>
    <lineage>
        <taxon>Bacteria</taxon>
        <taxon>Bacillati</taxon>
        <taxon>Actinomycetota</taxon>
        <taxon>Actinomycetes</taxon>
        <taxon>Streptosporangiales</taxon>
        <taxon>Thermomonosporaceae</taxon>
        <taxon>Actinomadura</taxon>
    </lineage>
</organism>
<dbReference type="EMBL" id="WBMS02000008">
    <property type="protein sequence ID" value="MWA01159.1"/>
    <property type="molecule type" value="Genomic_DNA"/>
</dbReference>
<evidence type="ECO:0000313" key="1">
    <source>
        <dbReference type="EMBL" id="MWA01159.1"/>
    </source>
</evidence>
<protein>
    <submittedName>
        <fullName evidence="1">Uncharacterized protein</fullName>
    </submittedName>
</protein>
<gene>
    <name evidence="1" type="ORF">F8568_012365</name>
</gene>
<name>A0A6I4MEW9_9ACTN</name>
<sequence length="107" mass="11682">MAGEPKEVLRNGRVLLDAAHALIADHRRAVADVHGALAPLRAEAAREQLAEIPVARLKDVTDGRLRLTPLARTPDAVDVSEQALARRIVQEEQERLGTARREEDAAP</sequence>
<comment type="caution">
    <text evidence="1">The sequence shown here is derived from an EMBL/GenBank/DDBJ whole genome shotgun (WGS) entry which is preliminary data.</text>
</comment>